<feature type="domain" description="Reverse transcriptase zinc-binding" evidence="1">
    <location>
        <begin position="108"/>
        <end position="179"/>
    </location>
</feature>
<sequence>MEAELGCNPSFVWRSLLEARELVGACTVWQVGDRQSIEVSDHRWLNNPPQFRPGIDTNLKVADLIDQQTRQWNKPLLQATFQQSTMNDILRIKIVRLNQPENAEHSTAREDKKFWNKMWKLHLPPKRNFIWRACSDILPTSTNLCRRRIPVASTCTICQQQEETVAHVLWECPLARNVWCMVKGQLQKCNSETPNFYILAQQMEEKLPKKDLELWAMVSWSIWNARNRFLFEKKQSTPSTTLLQEYQRFCRTAMST</sequence>
<evidence type="ECO:0000313" key="2">
    <source>
        <dbReference type="EnsemblPlants" id="QL04p088136:mrna"/>
    </source>
</evidence>
<reference evidence="2" key="2">
    <citation type="submission" date="2021-01" db="UniProtKB">
        <authorList>
            <consortium name="EnsemblPlants"/>
        </authorList>
    </citation>
    <scope>IDENTIFICATION</scope>
</reference>
<accession>A0A7N2LI98</accession>
<evidence type="ECO:0000259" key="1">
    <source>
        <dbReference type="Pfam" id="PF13966"/>
    </source>
</evidence>
<dbReference type="EnsemblPlants" id="QL04p088136:mrna">
    <property type="protein sequence ID" value="QL04p088136:mrna"/>
    <property type="gene ID" value="QL04p088136"/>
</dbReference>
<evidence type="ECO:0000313" key="3">
    <source>
        <dbReference type="Proteomes" id="UP000594261"/>
    </source>
</evidence>
<dbReference type="Pfam" id="PF13966">
    <property type="entry name" value="zf-RVT"/>
    <property type="match status" value="1"/>
</dbReference>
<proteinExistence type="predicted"/>
<dbReference type="Proteomes" id="UP000594261">
    <property type="component" value="Chromosome 4"/>
</dbReference>
<dbReference type="Gramene" id="QL04p088136:mrna">
    <property type="protein sequence ID" value="QL04p088136:mrna"/>
    <property type="gene ID" value="QL04p088136"/>
</dbReference>
<organism evidence="2 3">
    <name type="scientific">Quercus lobata</name>
    <name type="common">Valley oak</name>
    <dbReference type="NCBI Taxonomy" id="97700"/>
    <lineage>
        <taxon>Eukaryota</taxon>
        <taxon>Viridiplantae</taxon>
        <taxon>Streptophyta</taxon>
        <taxon>Embryophyta</taxon>
        <taxon>Tracheophyta</taxon>
        <taxon>Spermatophyta</taxon>
        <taxon>Magnoliopsida</taxon>
        <taxon>eudicotyledons</taxon>
        <taxon>Gunneridae</taxon>
        <taxon>Pentapetalae</taxon>
        <taxon>rosids</taxon>
        <taxon>fabids</taxon>
        <taxon>Fagales</taxon>
        <taxon>Fagaceae</taxon>
        <taxon>Quercus</taxon>
    </lineage>
</organism>
<protein>
    <recommendedName>
        <fullName evidence="1">Reverse transcriptase zinc-binding domain-containing protein</fullName>
    </recommendedName>
</protein>
<dbReference type="AlphaFoldDB" id="A0A7N2LI98"/>
<dbReference type="OMA" id="RRINIWH"/>
<name>A0A7N2LI98_QUELO</name>
<reference evidence="2 3" key="1">
    <citation type="journal article" date="2016" name="G3 (Bethesda)">
        <title>First Draft Assembly and Annotation of the Genome of a California Endemic Oak Quercus lobata Nee (Fagaceae).</title>
        <authorList>
            <person name="Sork V.L."/>
            <person name="Fitz-Gibbon S.T."/>
            <person name="Puiu D."/>
            <person name="Crepeau M."/>
            <person name="Gugger P.F."/>
            <person name="Sherman R."/>
            <person name="Stevens K."/>
            <person name="Langley C.H."/>
            <person name="Pellegrini M."/>
            <person name="Salzberg S.L."/>
        </authorList>
    </citation>
    <scope>NUCLEOTIDE SEQUENCE [LARGE SCALE GENOMIC DNA]</scope>
    <source>
        <strain evidence="2 3">cv. SW786</strain>
    </source>
</reference>
<dbReference type="InParanoid" id="A0A7N2LI98"/>
<keyword evidence="3" id="KW-1185">Reference proteome</keyword>
<dbReference type="EMBL" id="LRBV02000004">
    <property type="status" value="NOT_ANNOTATED_CDS"/>
    <property type="molecule type" value="Genomic_DNA"/>
</dbReference>
<dbReference type="InterPro" id="IPR026960">
    <property type="entry name" value="RVT-Znf"/>
</dbReference>